<dbReference type="EMBL" id="CP069102">
    <property type="protein sequence ID" value="QSS49716.1"/>
    <property type="molecule type" value="Genomic_DNA"/>
</dbReference>
<gene>
    <name evidence="1" type="ORF">I7I53_10148</name>
</gene>
<evidence type="ECO:0000313" key="1">
    <source>
        <dbReference type="EMBL" id="QSS49716.1"/>
    </source>
</evidence>
<protein>
    <submittedName>
        <fullName evidence="1">Uncharacterized protein</fullName>
    </submittedName>
</protein>
<sequence>MTHGAEDGVVNIVPPEIKDRSHIWPKQQRKSIIRPSAWPFCYRNHTRANFPEQNAIIMNSLIVSCVHFPIVITHDQLYVIKSKHHLRPTCLRDKYQNQTL</sequence>
<reference evidence="1" key="1">
    <citation type="submission" date="2021-01" db="EMBL/GenBank/DDBJ databases">
        <title>Chromosome-level genome assembly of a human fungal pathogen reveals clustering of transcriptionally co-regulated genes.</title>
        <authorList>
            <person name="Voorhies M."/>
            <person name="Cohen S."/>
            <person name="Shea T.P."/>
            <person name="Petrus S."/>
            <person name="Munoz J.F."/>
            <person name="Poplawski S."/>
            <person name="Goldman W.E."/>
            <person name="Michael T."/>
            <person name="Cuomo C.A."/>
            <person name="Sil A."/>
            <person name="Beyhan S."/>
        </authorList>
    </citation>
    <scope>NUCLEOTIDE SEQUENCE</scope>
    <source>
        <strain evidence="1">H88</strain>
    </source>
</reference>
<name>A0A8A1L6Z6_AJEC8</name>
<dbReference type="Proteomes" id="UP000663419">
    <property type="component" value="Chromosome 1"/>
</dbReference>
<dbReference type="AlphaFoldDB" id="A0A8A1L6Z6"/>
<proteinExistence type="predicted"/>
<dbReference type="VEuPathDB" id="FungiDB:I7I53_10148"/>
<evidence type="ECO:0000313" key="2">
    <source>
        <dbReference type="Proteomes" id="UP000663419"/>
    </source>
</evidence>
<accession>A0A8A1L6Z6</accession>
<organism evidence="1 2">
    <name type="scientific">Ajellomyces capsulatus (strain H88)</name>
    <name type="common">Darling's disease fungus</name>
    <name type="synonym">Histoplasma capsulatum</name>
    <dbReference type="NCBI Taxonomy" id="544711"/>
    <lineage>
        <taxon>Eukaryota</taxon>
        <taxon>Fungi</taxon>
        <taxon>Dikarya</taxon>
        <taxon>Ascomycota</taxon>
        <taxon>Pezizomycotina</taxon>
        <taxon>Eurotiomycetes</taxon>
        <taxon>Eurotiomycetidae</taxon>
        <taxon>Onygenales</taxon>
        <taxon>Ajellomycetaceae</taxon>
        <taxon>Histoplasma</taxon>
    </lineage>
</organism>